<dbReference type="GO" id="GO:0003724">
    <property type="term" value="F:RNA helicase activity"/>
    <property type="evidence" value="ECO:0007669"/>
    <property type="project" value="UniProtKB-EC"/>
</dbReference>
<organism evidence="11">
    <name type="scientific">Oppiella nova</name>
    <dbReference type="NCBI Taxonomy" id="334625"/>
    <lineage>
        <taxon>Eukaryota</taxon>
        <taxon>Metazoa</taxon>
        <taxon>Ecdysozoa</taxon>
        <taxon>Arthropoda</taxon>
        <taxon>Chelicerata</taxon>
        <taxon>Arachnida</taxon>
        <taxon>Acari</taxon>
        <taxon>Acariformes</taxon>
        <taxon>Sarcoptiformes</taxon>
        <taxon>Oribatida</taxon>
        <taxon>Brachypylina</taxon>
        <taxon>Oppioidea</taxon>
        <taxon>Oppiidae</taxon>
        <taxon>Oppiella</taxon>
    </lineage>
</organism>
<evidence type="ECO:0000256" key="1">
    <source>
        <dbReference type="ARBA" id="ARBA00012552"/>
    </source>
</evidence>
<keyword evidence="6" id="KW-0067">ATP-binding</keyword>
<keyword evidence="5" id="KW-0347">Helicase</keyword>
<evidence type="ECO:0000256" key="3">
    <source>
        <dbReference type="ARBA" id="ARBA00022741"/>
    </source>
</evidence>
<dbReference type="GO" id="GO:0042078">
    <property type="term" value="P:germ-line stem cell division"/>
    <property type="evidence" value="ECO:0007669"/>
    <property type="project" value="TreeGrafter"/>
</dbReference>
<keyword evidence="8" id="KW-0863">Zinc-finger</keyword>
<feature type="non-terminal residue" evidence="11">
    <location>
        <position position="1"/>
    </location>
</feature>
<feature type="zinc finger region" description="C3H1-type" evidence="8">
    <location>
        <begin position="580"/>
        <end position="609"/>
    </location>
</feature>
<evidence type="ECO:0000256" key="7">
    <source>
        <dbReference type="ARBA" id="ARBA00047984"/>
    </source>
</evidence>
<dbReference type="SUPFAM" id="SSF52540">
    <property type="entry name" value="P-loop containing nucleoside triphosphate hydrolases"/>
    <property type="match status" value="1"/>
</dbReference>
<evidence type="ECO:0000313" key="12">
    <source>
        <dbReference type="Proteomes" id="UP000728032"/>
    </source>
</evidence>
<dbReference type="Proteomes" id="UP000728032">
    <property type="component" value="Unassembled WGS sequence"/>
</dbReference>
<dbReference type="Gene3D" id="3.40.50.300">
    <property type="entry name" value="P-loop containing nucleotide triphosphate hydrolases"/>
    <property type="match status" value="1"/>
</dbReference>
<evidence type="ECO:0000256" key="5">
    <source>
        <dbReference type="ARBA" id="ARBA00022806"/>
    </source>
</evidence>
<keyword evidence="8" id="KW-0479">Metal-binding</keyword>
<keyword evidence="3" id="KW-0547">Nucleotide-binding</keyword>
<evidence type="ECO:0000256" key="4">
    <source>
        <dbReference type="ARBA" id="ARBA00022801"/>
    </source>
</evidence>
<dbReference type="PANTHER" id="PTHR22655">
    <property type="entry name" value="ATP-DEPENDENT RNA HELICASE TDRD12-RELATED"/>
    <property type="match status" value="1"/>
</dbReference>
<keyword evidence="12" id="KW-1185">Reference proteome</keyword>
<dbReference type="GO" id="GO:0003676">
    <property type="term" value="F:nucleic acid binding"/>
    <property type="evidence" value="ECO:0007669"/>
    <property type="project" value="InterPro"/>
</dbReference>
<dbReference type="AlphaFoldDB" id="A0A7R9MH28"/>
<keyword evidence="4" id="KW-0378">Hydrolase</keyword>
<evidence type="ECO:0000259" key="10">
    <source>
        <dbReference type="PROSITE" id="PS50103"/>
    </source>
</evidence>
<keyword evidence="8" id="KW-0862">Zinc</keyword>
<name>A0A7R9MH28_9ACAR</name>
<evidence type="ECO:0000256" key="2">
    <source>
        <dbReference type="ARBA" id="ARBA00022737"/>
    </source>
</evidence>
<feature type="region of interest" description="Disordered" evidence="9">
    <location>
        <begin position="1"/>
        <end position="23"/>
    </location>
</feature>
<dbReference type="OrthoDB" id="6506958at2759"/>
<reference evidence="11" key="1">
    <citation type="submission" date="2020-11" db="EMBL/GenBank/DDBJ databases">
        <authorList>
            <person name="Tran Van P."/>
        </authorList>
    </citation>
    <scope>NUCLEOTIDE SEQUENCE</scope>
</reference>
<dbReference type="GO" id="GO:0016787">
    <property type="term" value="F:hydrolase activity"/>
    <property type="evidence" value="ECO:0007669"/>
    <property type="project" value="UniProtKB-KW"/>
</dbReference>
<evidence type="ECO:0000256" key="6">
    <source>
        <dbReference type="ARBA" id="ARBA00022840"/>
    </source>
</evidence>
<dbReference type="InterPro" id="IPR000571">
    <property type="entry name" value="Znf_CCCH"/>
</dbReference>
<dbReference type="EMBL" id="CAJPVJ010016556">
    <property type="protein sequence ID" value="CAG2176275.1"/>
    <property type="molecule type" value="Genomic_DNA"/>
</dbReference>
<evidence type="ECO:0000256" key="9">
    <source>
        <dbReference type="SAM" id="MobiDB-lite"/>
    </source>
</evidence>
<keyword evidence="2" id="KW-0677">Repeat</keyword>
<feature type="domain" description="C3H1-type" evidence="10">
    <location>
        <begin position="580"/>
        <end position="609"/>
    </location>
</feature>
<evidence type="ECO:0000256" key="8">
    <source>
        <dbReference type="PROSITE-ProRule" id="PRU00723"/>
    </source>
</evidence>
<proteinExistence type="predicted"/>
<accession>A0A7R9MH28</accession>
<dbReference type="InterPro" id="IPR027417">
    <property type="entry name" value="P-loop_NTPase"/>
</dbReference>
<dbReference type="PANTHER" id="PTHR22655:SF2">
    <property type="entry name" value="ATP-DEPENDENT RNA HELICASE TDRD12-RELATED"/>
    <property type="match status" value="1"/>
</dbReference>
<dbReference type="GO" id="GO:0008270">
    <property type="term" value="F:zinc ion binding"/>
    <property type="evidence" value="ECO:0007669"/>
    <property type="project" value="UniProtKB-KW"/>
</dbReference>
<dbReference type="GO" id="GO:0005524">
    <property type="term" value="F:ATP binding"/>
    <property type="evidence" value="ECO:0007669"/>
    <property type="project" value="UniProtKB-KW"/>
</dbReference>
<dbReference type="EC" id="3.6.4.13" evidence="1"/>
<gene>
    <name evidence="11" type="ORF">ONB1V03_LOCUS15709</name>
</gene>
<dbReference type="InterPro" id="IPR011545">
    <property type="entry name" value="DEAD/DEAH_box_helicase_dom"/>
</dbReference>
<dbReference type="EMBL" id="OC931381">
    <property type="protein sequence ID" value="CAD7659113.1"/>
    <property type="molecule type" value="Genomic_DNA"/>
</dbReference>
<dbReference type="Pfam" id="PF00270">
    <property type="entry name" value="DEAD"/>
    <property type="match status" value="1"/>
</dbReference>
<sequence length="715" mass="81800">MAMSSPGAKKGAEVIDLVDTEDETPMSADEMRYLSSSRLATHFMGEDLCDRADIERRNRVNRSTEPTIPLESYNEGFVDMMVNRDHKKGRNLSEDMTDYEVESMVESILNLKVESDHSSGGNGSDNDIEEIDGMDEEASKKWKPNVFLPPKQDLSEFLDIGYKLDFDEPSDTCVNYAPIQAPKGYLSCQKAYGFDRWFLARLKRLDCRDVRLELHLWPTILKGFSVCCVSRPKSGKTNAFLIPLMYELDKPAAHMDSRFSTGSERTSIGAIVMCSSTRQTYEIAQQAKRWRDIDVSAGRQTVRIVSLNSSNADKQYISLMNGCDILVSTPKPLLKAIQDESKGQMRLSKDGKGMGDNLMAFQTMAFARKWTQGVEWFAKEIQHMPVVTFGSYYELSIAFKIECNVEVITADGNREDTVLRVIQKAIDSNKSRIAVVCRTIDEIKFLKRRLMTKWTCVVVTHETKHYDLEQLCNKWRTGTVLLVNDSAIRQISSGFKKCQCLIHYKLPNDFKETFGDRFRLMRGWLKKYETPIGATNARRLSQYILIGDDDSGHEPQLIRYLKRLKARVPLQLTHVYDSQQRLRPLCGYYSSYGKCPFESLDCPKRHAFGRHDRPDPRLPTSGQIKITVTYVLGANDFYFRCHEFRGASQTSGKWQPMSDNYDAIREELIALKDTPYNTVRDPTGDRLYGIAVRGQVFRVRLTKIIGSEETNFYED</sequence>
<evidence type="ECO:0000313" key="11">
    <source>
        <dbReference type="EMBL" id="CAD7659113.1"/>
    </source>
</evidence>
<dbReference type="PROSITE" id="PS50103">
    <property type="entry name" value="ZF_C3H1"/>
    <property type="match status" value="1"/>
</dbReference>
<comment type="catalytic activity">
    <reaction evidence="7">
        <text>ATP + H2O = ADP + phosphate + H(+)</text>
        <dbReference type="Rhea" id="RHEA:13065"/>
        <dbReference type="ChEBI" id="CHEBI:15377"/>
        <dbReference type="ChEBI" id="CHEBI:15378"/>
        <dbReference type="ChEBI" id="CHEBI:30616"/>
        <dbReference type="ChEBI" id="CHEBI:43474"/>
        <dbReference type="ChEBI" id="CHEBI:456216"/>
        <dbReference type="EC" id="3.6.4.13"/>
    </reaction>
</comment>
<protein>
    <recommendedName>
        <fullName evidence="1">RNA helicase</fullName>
        <ecNumber evidence="1">3.6.4.13</ecNumber>
    </recommendedName>
</protein>